<feature type="signal peptide" evidence="1">
    <location>
        <begin position="1"/>
        <end position="20"/>
    </location>
</feature>
<evidence type="ECO:0000313" key="3">
    <source>
        <dbReference type="Proteomes" id="UP000486760"/>
    </source>
</evidence>
<organism evidence="2 3">
    <name type="scientific">Billgrantia pellis</name>
    <dbReference type="NCBI Taxonomy" id="2606936"/>
    <lineage>
        <taxon>Bacteria</taxon>
        <taxon>Pseudomonadati</taxon>
        <taxon>Pseudomonadota</taxon>
        <taxon>Gammaproteobacteria</taxon>
        <taxon>Oceanospirillales</taxon>
        <taxon>Halomonadaceae</taxon>
        <taxon>Billgrantia</taxon>
    </lineage>
</organism>
<dbReference type="EMBL" id="VTPY01000005">
    <property type="protein sequence ID" value="KAA0011320.1"/>
    <property type="molecule type" value="Genomic_DNA"/>
</dbReference>
<evidence type="ECO:0000313" key="2">
    <source>
        <dbReference type="EMBL" id="KAA0011320.1"/>
    </source>
</evidence>
<sequence length="141" mass="15252">MSFRPLLAAAVLILPLTALAESPNIVPGQWQFSSTTSVKGDVPIPDQSESHQECIVQGDLDDADFQFLEVEEGCELLEHNVSADGVDYQMVCHAEGGEANIDGRMDFLGERVAGNVNIDTESPMGKMRLETAIEGERIGDC</sequence>
<dbReference type="AlphaFoldDB" id="A0A7V7FYC2"/>
<reference evidence="2 3" key="1">
    <citation type="submission" date="2019-08" db="EMBL/GenBank/DDBJ databases">
        <title>Bioinformatics analysis of the strain L3 and L5.</title>
        <authorList>
            <person name="Li X."/>
        </authorList>
    </citation>
    <scope>NUCLEOTIDE SEQUENCE [LARGE SCALE GENOMIC DNA]</scope>
    <source>
        <strain evidence="2 3">L5</strain>
    </source>
</reference>
<gene>
    <name evidence="2" type="ORF">F0A17_14520</name>
</gene>
<dbReference type="Pfam" id="PF12276">
    <property type="entry name" value="DUF3617"/>
    <property type="match status" value="1"/>
</dbReference>
<proteinExistence type="predicted"/>
<protein>
    <submittedName>
        <fullName evidence="2">DUF3617 family protein</fullName>
    </submittedName>
</protein>
<keyword evidence="1" id="KW-0732">Signal</keyword>
<accession>A0A7V7FYC2</accession>
<feature type="chain" id="PRO_5030601430" evidence="1">
    <location>
        <begin position="21"/>
        <end position="141"/>
    </location>
</feature>
<keyword evidence="3" id="KW-1185">Reference proteome</keyword>
<comment type="caution">
    <text evidence="2">The sequence shown here is derived from an EMBL/GenBank/DDBJ whole genome shotgun (WGS) entry which is preliminary data.</text>
</comment>
<dbReference type="RefSeq" id="WP_149329060.1">
    <property type="nucleotide sequence ID" value="NZ_VTPY01000005.1"/>
</dbReference>
<dbReference type="InterPro" id="IPR022061">
    <property type="entry name" value="DUF3617"/>
</dbReference>
<dbReference type="Proteomes" id="UP000486760">
    <property type="component" value="Unassembled WGS sequence"/>
</dbReference>
<evidence type="ECO:0000256" key="1">
    <source>
        <dbReference type="SAM" id="SignalP"/>
    </source>
</evidence>
<name>A0A7V7FYC2_9GAMM</name>